<accession>A0A9P7Z1N6</accession>
<name>A0A9P7Z1N6_9HELO</name>
<feature type="non-terminal residue" evidence="2">
    <location>
        <position position="280"/>
    </location>
</feature>
<feature type="region of interest" description="Disordered" evidence="1">
    <location>
        <begin position="211"/>
        <end position="280"/>
    </location>
</feature>
<organism evidence="2 3">
    <name type="scientific">Calycina marina</name>
    <dbReference type="NCBI Taxonomy" id="1763456"/>
    <lineage>
        <taxon>Eukaryota</taxon>
        <taxon>Fungi</taxon>
        <taxon>Dikarya</taxon>
        <taxon>Ascomycota</taxon>
        <taxon>Pezizomycotina</taxon>
        <taxon>Leotiomycetes</taxon>
        <taxon>Helotiales</taxon>
        <taxon>Pezizellaceae</taxon>
        <taxon>Calycina</taxon>
    </lineage>
</organism>
<dbReference type="Proteomes" id="UP000887226">
    <property type="component" value="Unassembled WGS sequence"/>
</dbReference>
<feature type="region of interest" description="Disordered" evidence="1">
    <location>
        <begin position="15"/>
        <end position="36"/>
    </location>
</feature>
<proteinExistence type="predicted"/>
<sequence length="280" mass="31901">MPYDVAKMRAEILRRIEEAEDPEGKNRPSLPPEDPEIVAILEALSKDGAENAHTRLRPRLHNDTPMAGNSPRSGSRLAIHFSIERPHHLQPIYRPQQLNRSHRPKYLTVPQKLNSNHSPLHLNATHDPRRPGCSGVITTRTFAGLDNATFDNEATNVTRASHRVVEHPYVNAARKARAPLQHIRQLDTQPREISSLFRVRAAAAPVLSRAYTISDDSSSKSDDLDEEPYDPAQSWYAKHKDEPHDKHKRRISWSAENRHSIPRKRRPLYPKKATIPPPKI</sequence>
<keyword evidence="3" id="KW-1185">Reference proteome</keyword>
<feature type="region of interest" description="Disordered" evidence="1">
    <location>
        <begin position="55"/>
        <end position="74"/>
    </location>
</feature>
<dbReference type="AlphaFoldDB" id="A0A9P7Z1N6"/>
<evidence type="ECO:0000313" key="2">
    <source>
        <dbReference type="EMBL" id="KAG9243636.1"/>
    </source>
</evidence>
<gene>
    <name evidence="2" type="ORF">BJ878DRAFT_510001</name>
</gene>
<feature type="compositionally biased region" description="Basic residues" evidence="1">
    <location>
        <begin position="260"/>
        <end position="269"/>
    </location>
</feature>
<reference evidence="2" key="1">
    <citation type="journal article" date="2021" name="IMA Fungus">
        <title>Genomic characterization of three marine fungi, including Emericellopsis atlantica sp. nov. with signatures of a generalist lifestyle and marine biomass degradation.</title>
        <authorList>
            <person name="Hagestad O.C."/>
            <person name="Hou L."/>
            <person name="Andersen J.H."/>
            <person name="Hansen E.H."/>
            <person name="Altermark B."/>
            <person name="Li C."/>
            <person name="Kuhnert E."/>
            <person name="Cox R.J."/>
            <person name="Crous P.W."/>
            <person name="Spatafora J.W."/>
            <person name="Lail K."/>
            <person name="Amirebrahimi M."/>
            <person name="Lipzen A."/>
            <person name="Pangilinan J."/>
            <person name="Andreopoulos W."/>
            <person name="Hayes R.D."/>
            <person name="Ng V."/>
            <person name="Grigoriev I.V."/>
            <person name="Jackson S.A."/>
            <person name="Sutton T.D.S."/>
            <person name="Dobson A.D.W."/>
            <person name="Rama T."/>
        </authorList>
    </citation>
    <scope>NUCLEOTIDE SEQUENCE</scope>
    <source>
        <strain evidence="2">TRa3180A</strain>
    </source>
</reference>
<feature type="compositionally biased region" description="Basic and acidic residues" evidence="1">
    <location>
        <begin position="15"/>
        <end position="26"/>
    </location>
</feature>
<comment type="caution">
    <text evidence="2">The sequence shown here is derived from an EMBL/GenBank/DDBJ whole genome shotgun (WGS) entry which is preliminary data.</text>
</comment>
<evidence type="ECO:0000256" key="1">
    <source>
        <dbReference type="SAM" id="MobiDB-lite"/>
    </source>
</evidence>
<protein>
    <submittedName>
        <fullName evidence="2">Uncharacterized protein</fullName>
    </submittedName>
</protein>
<evidence type="ECO:0000313" key="3">
    <source>
        <dbReference type="Proteomes" id="UP000887226"/>
    </source>
</evidence>
<dbReference type="EMBL" id="MU253963">
    <property type="protein sequence ID" value="KAG9243636.1"/>
    <property type="molecule type" value="Genomic_DNA"/>
</dbReference>